<comment type="caution">
    <text evidence="1">The sequence shown here is derived from an EMBL/GenBank/DDBJ whole genome shotgun (WGS) entry which is preliminary data.</text>
</comment>
<evidence type="ECO:0000313" key="2">
    <source>
        <dbReference type="Proteomes" id="UP001596957"/>
    </source>
</evidence>
<dbReference type="EMBL" id="JBHTEC010000004">
    <property type="protein sequence ID" value="MFD0287740.1"/>
    <property type="molecule type" value="Genomic_DNA"/>
</dbReference>
<protein>
    <recommendedName>
        <fullName evidence="3">RNA polymerase sigma-70 region 4 domain-containing protein</fullName>
    </recommendedName>
</protein>
<gene>
    <name evidence="1" type="ORF">ACFQZP_40175</name>
</gene>
<evidence type="ECO:0008006" key="3">
    <source>
        <dbReference type="Google" id="ProtNLM"/>
    </source>
</evidence>
<name>A0ABW2VTP4_9ACTN</name>
<dbReference type="Proteomes" id="UP001596957">
    <property type="component" value="Unassembled WGS sequence"/>
</dbReference>
<proteinExistence type="predicted"/>
<reference evidence="2" key="1">
    <citation type="journal article" date="2019" name="Int. J. Syst. Evol. Microbiol.">
        <title>The Global Catalogue of Microorganisms (GCM) 10K type strain sequencing project: providing services to taxonomists for standard genome sequencing and annotation.</title>
        <authorList>
            <consortium name="The Broad Institute Genomics Platform"/>
            <consortium name="The Broad Institute Genome Sequencing Center for Infectious Disease"/>
            <person name="Wu L."/>
            <person name="Ma J."/>
        </authorList>
    </citation>
    <scope>NUCLEOTIDE SEQUENCE [LARGE SCALE GENOMIC DNA]</scope>
    <source>
        <strain evidence="2">CGMCC 4.7198</strain>
    </source>
</reference>
<dbReference type="RefSeq" id="WP_381255950.1">
    <property type="nucleotide sequence ID" value="NZ_JBHTBI010000014.1"/>
</dbReference>
<sequence length="136" mass="14680">MTTATRLASPVTYIPLSTARTVDGGLDLIAVERAVNNELPEGITDAELARAARILHERDVSLAEIGRRLDVSQDAIKTLKNKNWDPDVLANRRRNAERGTVQGPMRHVLRKETISETCAHATVSPTTCAPALGAAS</sequence>
<accession>A0ABW2VTP4</accession>
<organism evidence="1 2">
    <name type="scientific">Streptomyces lutosisoli</name>
    <dbReference type="NCBI Taxonomy" id="2665721"/>
    <lineage>
        <taxon>Bacteria</taxon>
        <taxon>Bacillati</taxon>
        <taxon>Actinomycetota</taxon>
        <taxon>Actinomycetes</taxon>
        <taxon>Kitasatosporales</taxon>
        <taxon>Streptomycetaceae</taxon>
        <taxon>Streptomyces</taxon>
    </lineage>
</organism>
<keyword evidence="2" id="KW-1185">Reference proteome</keyword>
<evidence type="ECO:0000313" key="1">
    <source>
        <dbReference type="EMBL" id="MFD0287740.1"/>
    </source>
</evidence>